<evidence type="ECO:0000256" key="4">
    <source>
        <dbReference type="ARBA" id="ARBA00023315"/>
    </source>
</evidence>
<dbReference type="Gene3D" id="2.160.10.10">
    <property type="entry name" value="Hexapeptide repeat proteins"/>
    <property type="match status" value="1"/>
</dbReference>
<evidence type="ECO:0000256" key="1">
    <source>
        <dbReference type="ARBA" id="ARBA00007274"/>
    </source>
</evidence>
<dbReference type="SUPFAM" id="SSF51161">
    <property type="entry name" value="Trimeric LpxA-like enzymes"/>
    <property type="match status" value="1"/>
</dbReference>
<comment type="caution">
    <text evidence="5">The sequence shown here is derived from an EMBL/GenBank/DDBJ whole genome shotgun (WGS) entry which is preliminary data.</text>
</comment>
<dbReference type="InterPro" id="IPR011004">
    <property type="entry name" value="Trimer_LpxA-like_sf"/>
</dbReference>
<dbReference type="InterPro" id="IPR018357">
    <property type="entry name" value="Hexapep_transf_CS"/>
</dbReference>
<keyword evidence="2" id="KW-0808">Transferase</keyword>
<evidence type="ECO:0000256" key="2">
    <source>
        <dbReference type="ARBA" id="ARBA00022679"/>
    </source>
</evidence>
<evidence type="ECO:0000256" key="3">
    <source>
        <dbReference type="ARBA" id="ARBA00022737"/>
    </source>
</evidence>
<organism evidence="5 6">
    <name type="scientific">Parabacteroides faecalis</name>
    <dbReference type="NCBI Taxonomy" id="2924040"/>
    <lineage>
        <taxon>Bacteria</taxon>
        <taxon>Pseudomonadati</taxon>
        <taxon>Bacteroidota</taxon>
        <taxon>Bacteroidia</taxon>
        <taxon>Bacteroidales</taxon>
        <taxon>Tannerellaceae</taxon>
        <taxon>Parabacteroides</taxon>
    </lineage>
</organism>
<keyword evidence="4" id="KW-0012">Acyltransferase</keyword>
<sequence length="193" mass="21377">MTLESFLEHVNQRKPLNTPEIFQFLNEMNDEARRITAELNNAYHNMDEIRELFSRLSGKPVDPSFRIFPPFYTDFGKNIHVGKNVFINACCHFQDQGGITLGDDCLIGHNVVFATLNHFIEPAERASMHPAPIVLGKKVWVGSNSTILQGVTIGDNSIIAAGSVVTKDVPANTIVGGVPARILRHLDVKEIEG</sequence>
<keyword evidence="6" id="KW-1185">Reference proteome</keyword>
<dbReference type="RefSeq" id="WP_243323255.1">
    <property type="nucleotide sequence ID" value="NZ_JAKZMM010000004.1"/>
</dbReference>
<dbReference type="CDD" id="cd03357">
    <property type="entry name" value="LbH_MAT_GAT"/>
    <property type="match status" value="1"/>
</dbReference>
<keyword evidence="3" id="KW-0677">Repeat</keyword>
<dbReference type="EMBL" id="JAKZMM010000004">
    <property type="protein sequence ID" value="MCJ2379445.1"/>
    <property type="molecule type" value="Genomic_DNA"/>
</dbReference>
<comment type="similarity">
    <text evidence="1">Belongs to the transferase hexapeptide repeat family.</text>
</comment>
<dbReference type="PROSITE" id="PS00101">
    <property type="entry name" value="HEXAPEP_TRANSFERASES"/>
    <property type="match status" value="1"/>
</dbReference>
<proteinExistence type="inferred from homology"/>
<evidence type="ECO:0000313" key="6">
    <source>
        <dbReference type="Proteomes" id="UP001165444"/>
    </source>
</evidence>
<reference evidence="5 6" key="1">
    <citation type="submission" date="2022-03" db="EMBL/GenBank/DDBJ databases">
        <title>Parabacteroides sp. nov. isolated from swine feces.</title>
        <authorList>
            <person name="Bak J.E."/>
        </authorList>
    </citation>
    <scope>NUCLEOTIDE SEQUENCE [LARGE SCALE GENOMIC DNA]</scope>
    <source>
        <strain evidence="5 6">AGMB00274</strain>
    </source>
</reference>
<dbReference type="Proteomes" id="UP001165444">
    <property type="component" value="Unassembled WGS sequence"/>
</dbReference>
<dbReference type="Pfam" id="PF14602">
    <property type="entry name" value="Hexapep_2"/>
    <property type="match status" value="1"/>
</dbReference>
<protein>
    <submittedName>
        <fullName evidence="5">Sugar O-acetyltransferase</fullName>
    </submittedName>
</protein>
<evidence type="ECO:0000313" key="5">
    <source>
        <dbReference type="EMBL" id="MCJ2379445.1"/>
    </source>
</evidence>
<dbReference type="PANTHER" id="PTHR23416:SF23">
    <property type="entry name" value="ACETYLTRANSFERASE C18B11.09C-RELATED"/>
    <property type="match status" value="1"/>
</dbReference>
<gene>
    <name evidence="5" type="ORF">MUN53_02245</name>
</gene>
<dbReference type="InterPro" id="IPR051159">
    <property type="entry name" value="Hexapeptide_acetyltransf"/>
</dbReference>
<dbReference type="InterPro" id="IPR001451">
    <property type="entry name" value="Hexapep"/>
</dbReference>
<accession>A0ABT0BXU2</accession>
<name>A0ABT0BXU2_9BACT</name>
<dbReference type="PANTHER" id="PTHR23416">
    <property type="entry name" value="SIALIC ACID SYNTHASE-RELATED"/>
    <property type="match status" value="1"/>
</dbReference>
<dbReference type="Pfam" id="PF00132">
    <property type="entry name" value="Hexapep"/>
    <property type="match status" value="1"/>
</dbReference>